<feature type="region of interest" description="Disordered" evidence="6">
    <location>
        <begin position="151"/>
        <end position="201"/>
    </location>
</feature>
<keyword evidence="4" id="KW-0234">DNA repair</keyword>
<accession>A0A7I8KZ34</accession>
<dbReference type="GO" id="GO:0006303">
    <property type="term" value="P:double-strand break repair via nonhomologous end joining"/>
    <property type="evidence" value="ECO:0007669"/>
    <property type="project" value="InterPro"/>
</dbReference>
<name>A0A7I8KZ34_SPIIN</name>
<protein>
    <recommendedName>
        <fullName evidence="7">BRCT domain-containing protein</fullName>
    </recommendedName>
</protein>
<dbReference type="PANTHER" id="PTHR11370">
    <property type="entry name" value="DNA-REPAIR PROTEIN XRCC1"/>
    <property type="match status" value="1"/>
</dbReference>
<feature type="compositionally biased region" description="Basic and acidic residues" evidence="6">
    <location>
        <begin position="1"/>
        <end position="34"/>
    </location>
</feature>
<keyword evidence="3" id="KW-0227">DNA damage</keyword>
<evidence type="ECO:0000256" key="2">
    <source>
        <dbReference type="ARBA" id="ARBA00022737"/>
    </source>
</evidence>
<evidence type="ECO:0000256" key="4">
    <source>
        <dbReference type="ARBA" id="ARBA00023204"/>
    </source>
</evidence>
<evidence type="ECO:0000256" key="5">
    <source>
        <dbReference type="ARBA" id="ARBA00023242"/>
    </source>
</evidence>
<evidence type="ECO:0000256" key="3">
    <source>
        <dbReference type="ARBA" id="ARBA00022763"/>
    </source>
</evidence>
<evidence type="ECO:0000313" key="8">
    <source>
        <dbReference type="EMBL" id="CAA7403073.1"/>
    </source>
</evidence>
<feature type="compositionally biased region" description="Basic and acidic residues" evidence="6">
    <location>
        <begin position="320"/>
        <end position="338"/>
    </location>
</feature>
<gene>
    <name evidence="8" type="ORF">SI8410_09013751</name>
</gene>
<feature type="region of interest" description="Disordered" evidence="6">
    <location>
        <begin position="1"/>
        <end position="50"/>
    </location>
</feature>
<dbReference type="GO" id="GO:0006284">
    <property type="term" value="P:base-excision repair"/>
    <property type="evidence" value="ECO:0007669"/>
    <property type="project" value="InterPro"/>
</dbReference>
<dbReference type="SUPFAM" id="SSF52113">
    <property type="entry name" value="BRCT domain"/>
    <property type="match status" value="1"/>
</dbReference>
<dbReference type="InterPro" id="IPR036420">
    <property type="entry name" value="BRCT_dom_sf"/>
</dbReference>
<dbReference type="PANTHER" id="PTHR11370:SF5">
    <property type="entry name" value="DNA REPAIR PROTEIN XRCC1"/>
    <property type="match status" value="1"/>
</dbReference>
<dbReference type="GO" id="GO:0005634">
    <property type="term" value="C:nucleus"/>
    <property type="evidence" value="ECO:0007669"/>
    <property type="project" value="UniProtKB-SubCell"/>
</dbReference>
<dbReference type="CDD" id="cd17725">
    <property type="entry name" value="BRCT_XRCC1_rpt1"/>
    <property type="match status" value="1"/>
</dbReference>
<dbReference type="PROSITE" id="PS50172">
    <property type="entry name" value="BRCT"/>
    <property type="match status" value="1"/>
</dbReference>
<dbReference type="Proteomes" id="UP000663760">
    <property type="component" value="Chromosome 9"/>
</dbReference>
<proteinExistence type="predicted"/>
<dbReference type="FunFam" id="3.40.50.10190:FF:000008">
    <property type="entry name" value="X-ray repair cross complementing 1"/>
    <property type="match status" value="1"/>
</dbReference>
<feature type="region of interest" description="Disordered" evidence="6">
    <location>
        <begin position="320"/>
        <end position="344"/>
    </location>
</feature>
<keyword evidence="9" id="KW-1185">Reference proteome</keyword>
<evidence type="ECO:0000259" key="7">
    <source>
        <dbReference type="PROSITE" id="PS50172"/>
    </source>
</evidence>
<dbReference type="OrthoDB" id="25840at2759"/>
<feature type="compositionally biased region" description="Polar residues" evidence="6">
    <location>
        <begin position="158"/>
        <end position="168"/>
    </location>
</feature>
<comment type="subcellular location">
    <subcellularLocation>
        <location evidence="1">Nucleus</location>
    </subcellularLocation>
</comment>
<evidence type="ECO:0000256" key="6">
    <source>
        <dbReference type="SAM" id="MobiDB-lite"/>
    </source>
</evidence>
<reference evidence="8" key="1">
    <citation type="submission" date="2020-02" db="EMBL/GenBank/DDBJ databases">
        <authorList>
            <person name="Scholz U."/>
            <person name="Mascher M."/>
            <person name="Fiebig A."/>
        </authorList>
    </citation>
    <scope>NUCLEOTIDE SEQUENCE</scope>
</reference>
<evidence type="ECO:0000256" key="1">
    <source>
        <dbReference type="ARBA" id="ARBA00004123"/>
    </source>
</evidence>
<dbReference type="GO" id="GO:0003684">
    <property type="term" value="F:damaged DNA binding"/>
    <property type="evidence" value="ECO:0007669"/>
    <property type="project" value="InterPro"/>
</dbReference>
<dbReference type="Gene3D" id="3.40.50.10190">
    <property type="entry name" value="BRCT domain"/>
    <property type="match status" value="1"/>
</dbReference>
<dbReference type="AlphaFoldDB" id="A0A7I8KZ34"/>
<dbReference type="EMBL" id="LR746272">
    <property type="protein sequence ID" value="CAA7403073.1"/>
    <property type="molecule type" value="Genomic_DNA"/>
</dbReference>
<organism evidence="8 9">
    <name type="scientific">Spirodela intermedia</name>
    <name type="common">Intermediate duckweed</name>
    <dbReference type="NCBI Taxonomy" id="51605"/>
    <lineage>
        <taxon>Eukaryota</taxon>
        <taxon>Viridiplantae</taxon>
        <taxon>Streptophyta</taxon>
        <taxon>Embryophyta</taxon>
        <taxon>Tracheophyta</taxon>
        <taxon>Spermatophyta</taxon>
        <taxon>Magnoliopsida</taxon>
        <taxon>Liliopsida</taxon>
        <taxon>Araceae</taxon>
        <taxon>Lemnoideae</taxon>
        <taxon>Spirodela</taxon>
    </lineage>
</organism>
<sequence length="364" mass="41061">MSDQERRSSTSESRRKKQDDYASLEEGHLDEKSKEKRKPSTSRRLGEVAEQSRPFPELLKGVTFVLSGFVNPERSTLRSKALAMGAEYRPDWTSDCTLLVCAFPNTPKFSQVEAECGTIVSKDWISECYNQKKLVDIDRFLMHAGKPWSKTNDFPVVSQESPADQGNKISGEVVKEIKRSPLQKNDGPSRSEGGARGNALDHLSPSKLKELAIMDLTETVSWLKKQEEIPEPDEIRKIAAEGIITCLQDAIDALDRNQDIRSVTDEWMFVPRVVRELVDLGSRNGKVSLTRQELSKLALDCKHAYEVEFCSLDDYHKASKHSKGEGADHKEKEQKNLDEGFDSDSTIEMTEEEIDLAYKGISFL</sequence>
<dbReference type="InterPro" id="IPR001357">
    <property type="entry name" value="BRCT_dom"/>
</dbReference>
<dbReference type="InterPro" id="IPR045080">
    <property type="entry name" value="BRCT_XRCC1_rpt1"/>
</dbReference>
<dbReference type="GO" id="GO:0000012">
    <property type="term" value="P:single strand break repair"/>
    <property type="evidence" value="ECO:0007669"/>
    <property type="project" value="InterPro"/>
</dbReference>
<feature type="domain" description="BRCT" evidence="7">
    <location>
        <begin position="54"/>
        <end position="142"/>
    </location>
</feature>
<dbReference type="SMART" id="SM00292">
    <property type="entry name" value="BRCT"/>
    <property type="match status" value="1"/>
</dbReference>
<keyword evidence="5" id="KW-0539">Nucleus</keyword>
<dbReference type="Pfam" id="PF00533">
    <property type="entry name" value="BRCT"/>
    <property type="match status" value="1"/>
</dbReference>
<evidence type="ECO:0000313" key="9">
    <source>
        <dbReference type="Proteomes" id="UP000663760"/>
    </source>
</evidence>
<keyword evidence="2" id="KW-0677">Repeat</keyword>